<keyword evidence="1" id="KW-0472">Membrane</keyword>
<dbReference type="KEGG" id="mequ:KFV11_00365"/>
<keyword evidence="1" id="KW-1133">Transmembrane helix</keyword>
<feature type="transmembrane region" description="Helical" evidence="1">
    <location>
        <begin position="57"/>
        <end position="77"/>
    </location>
</feature>
<keyword evidence="1" id="KW-0812">Transmembrane</keyword>
<name>A0A9Q9BTS8_9STAP</name>
<gene>
    <name evidence="2" type="ORF">KFV11_00365</name>
</gene>
<accession>A0A9Q9BTS8</accession>
<protein>
    <submittedName>
        <fullName evidence="2">Uncharacterized protein</fullName>
    </submittedName>
</protein>
<sequence>MADYKKIMQDEIRDTKLDEKAKTYVTKSKQFAEDKDLKNNASGAFSKFIDGLKRLDTIPVLIATFVMVLLIWIPLMYGSMTISLLSGQDGMSNKEMQQLDSRLQDRYKTIFGF</sequence>
<evidence type="ECO:0000313" key="2">
    <source>
        <dbReference type="EMBL" id="UTH13866.1"/>
    </source>
</evidence>
<organism evidence="2 3">
    <name type="scientific">Macrococcus equipercicus</name>
    <dbReference type="NCBI Taxonomy" id="69967"/>
    <lineage>
        <taxon>Bacteria</taxon>
        <taxon>Bacillati</taxon>
        <taxon>Bacillota</taxon>
        <taxon>Bacilli</taxon>
        <taxon>Bacillales</taxon>
        <taxon>Staphylococcaceae</taxon>
        <taxon>Macrococcus</taxon>
    </lineage>
</organism>
<evidence type="ECO:0000256" key="1">
    <source>
        <dbReference type="SAM" id="Phobius"/>
    </source>
</evidence>
<evidence type="ECO:0000313" key="3">
    <source>
        <dbReference type="Proteomes" id="UP001057381"/>
    </source>
</evidence>
<reference evidence="2" key="1">
    <citation type="submission" date="2021-04" db="EMBL/GenBank/DDBJ databases">
        <title>Complete Genome Sequences of Macrococcus spp. from dog and cattle.</title>
        <authorList>
            <person name="Schwendener S."/>
            <person name="Perreten V."/>
        </authorList>
    </citation>
    <scope>NUCLEOTIDE SEQUENCE</scope>
    <source>
        <strain evidence="2">Epi0143-OL</strain>
    </source>
</reference>
<proteinExistence type="predicted"/>
<dbReference type="RefSeq" id="WP_254250010.1">
    <property type="nucleotide sequence ID" value="NZ_CP073809.1"/>
</dbReference>
<dbReference type="AlphaFoldDB" id="A0A9Q9BTS8"/>
<dbReference type="Proteomes" id="UP001057381">
    <property type="component" value="Chromosome"/>
</dbReference>
<dbReference type="EMBL" id="CP073809">
    <property type="protein sequence ID" value="UTH13866.1"/>
    <property type="molecule type" value="Genomic_DNA"/>
</dbReference>